<comment type="caution">
    <text evidence="1">The sequence shown here is derived from an EMBL/GenBank/DDBJ whole genome shotgun (WGS) entry which is preliminary data.</text>
</comment>
<dbReference type="Proteomes" id="UP001207468">
    <property type="component" value="Unassembled WGS sequence"/>
</dbReference>
<gene>
    <name evidence="1" type="ORF">F5148DRAFT_1368367</name>
</gene>
<accession>A0ACC0U7Z9</accession>
<protein>
    <submittedName>
        <fullName evidence="1">Uncharacterized protein</fullName>
    </submittedName>
</protein>
<organism evidence="1 2">
    <name type="scientific">Russula earlei</name>
    <dbReference type="NCBI Taxonomy" id="71964"/>
    <lineage>
        <taxon>Eukaryota</taxon>
        <taxon>Fungi</taxon>
        <taxon>Dikarya</taxon>
        <taxon>Basidiomycota</taxon>
        <taxon>Agaricomycotina</taxon>
        <taxon>Agaricomycetes</taxon>
        <taxon>Russulales</taxon>
        <taxon>Russulaceae</taxon>
        <taxon>Russula</taxon>
    </lineage>
</organism>
<sequence length="112" mass="12592">MNAIGQGFLQAIENLEESEVASAITKATDLAPTEPALPTYFHRLTDMANPLTMHLATNLLDYQGELSSTPEDYQRKVAKKATTEIEETWRIWKEKQVEQRVAAQESEIVKAT</sequence>
<evidence type="ECO:0000313" key="2">
    <source>
        <dbReference type="Proteomes" id="UP001207468"/>
    </source>
</evidence>
<evidence type="ECO:0000313" key="1">
    <source>
        <dbReference type="EMBL" id="KAI9507561.1"/>
    </source>
</evidence>
<dbReference type="EMBL" id="JAGFNK010000120">
    <property type="protein sequence ID" value="KAI9507561.1"/>
    <property type="molecule type" value="Genomic_DNA"/>
</dbReference>
<reference evidence="1" key="1">
    <citation type="submission" date="2021-03" db="EMBL/GenBank/DDBJ databases">
        <title>Evolutionary priming and transition to the ectomycorrhizal habit in an iconic lineage of mushroom-forming fungi: is preadaptation a requirement?</title>
        <authorList>
            <consortium name="DOE Joint Genome Institute"/>
            <person name="Looney B.P."/>
            <person name="Miyauchi S."/>
            <person name="Morin E."/>
            <person name="Drula E."/>
            <person name="Courty P.E."/>
            <person name="Chicoki N."/>
            <person name="Fauchery L."/>
            <person name="Kohler A."/>
            <person name="Kuo A."/>
            <person name="LaButti K."/>
            <person name="Pangilinan J."/>
            <person name="Lipzen A."/>
            <person name="Riley R."/>
            <person name="Andreopoulos W."/>
            <person name="He G."/>
            <person name="Johnson J."/>
            <person name="Barry K.W."/>
            <person name="Grigoriev I.V."/>
            <person name="Nagy L."/>
            <person name="Hibbett D."/>
            <person name="Henrissat B."/>
            <person name="Matheny P.B."/>
            <person name="Labbe J."/>
            <person name="Martin A.F."/>
        </authorList>
    </citation>
    <scope>NUCLEOTIDE SEQUENCE</scope>
    <source>
        <strain evidence="1">BPL698</strain>
    </source>
</reference>
<name>A0ACC0U7Z9_9AGAM</name>
<keyword evidence="2" id="KW-1185">Reference proteome</keyword>
<proteinExistence type="predicted"/>